<feature type="domain" description="Myb-like" evidence="3">
    <location>
        <begin position="59"/>
        <end position="109"/>
    </location>
</feature>
<feature type="compositionally biased region" description="Low complexity" evidence="2">
    <location>
        <begin position="248"/>
        <end position="275"/>
    </location>
</feature>
<dbReference type="Proteomes" id="UP001479436">
    <property type="component" value="Unassembled WGS sequence"/>
</dbReference>
<dbReference type="Gene3D" id="1.10.10.60">
    <property type="entry name" value="Homeodomain-like"/>
    <property type="match status" value="1"/>
</dbReference>
<dbReference type="PANTHER" id="PTHR46734">
    <property type="entry name" value="TELOMERIC REPEAT-BINDING FACTOR 1 TERF1"/>
    <property type="match status" value="1"/>
</dbReference>
<dbReference type="PROSITE" id="PS51294">
    <property type="entry name" value="HTH_MYB"/>
    <property type="match status" value="1"/>
</dbReference>
<evidence type="ECO:0000256" key="2">
    <source>
        <dbReference type="SAM" id="MobiDB-lite"/>
    </source>
</evidence>
<dbReference type="PANTHER" id="PTHR46734:SF1">
    <property type="entry name" value="TELOMERIC REPEAT-BINDING FACTOR 1"/>
    <property type="match status" value="1"/>
</dbReference>
<evidence type="ECO:0000313" key="6">
    <source>
        <dbReference type="Proteomes" id="UP001479436"/>
    </source>
</evidence>
<name>A0ABR2WTD8_9FUNG</name>
<dbReference type="PROSITE" id="PS50090">
    <property type="entry name" value="MYB_LIKE"/>
    <property type="match status" value="1"/>
</dbReference>
<dbReference type="CDD" id="cd11660">
    <property type="entry name" value="SANT_TRF"/>
    <property type="match status" value="2"/>
</dbReference>
<dbReference type="SMART" id="SM00717">
    <property type="entry name" value="SANT"/>
    <property type="match status" value="2"/>
</dbReference>
<evidence type="ECO:0000259" key="3">
    <source>
        <dbReference type="PROSITE" id="PS50090"/>
    </source>
</evidence>
<feature type="compositionally biased region" description="Polar residues" evidence="2">
    <location>
        <begin position="752"/>
        <end position="774"/>
    </location>
</feature>
<sequence length="864" mass="97064">MVQRFTSTENITNTDTTEWNDTFSKFPSGLNARKHFKRSSYCDSLGLSDSQETVEKPLRSKWTSEETELLIKGCYEYGIGAWKKIFQDPKYSFPGRTAVDLKDRFRTVFPQQYKLLYPTRVYSRTAPLSTTNIDFRRVYRRPRKRFTQEDDSNLLLGVEKYGCSWSRIAKDSELKLSDRHSMDLRDRFRIAFPESYERFGYVPKTTQQTPRLVSRIRRKEICAELIREESREFNHANSHTFEEPVITPSNNVPNSSDSVNDVESSGSNSGISNSSDRTMVAEESNEIVECTPDVDLSKWDQFNNHAEIMFSTPLPGVRLNRCSPVNITSQLFNVSYSRGNKPSCISKNSKYYRHIPIRKSLKNKSRSKDRRVSRGSWSIESTRVQYSPVKKALAQVGIASSDIIEPSTHSVSDPEFQASSSLLSKGEQIRYSPIKKAQRSKADQNSEKRQELLASRHRSPTCATSPMQSPRYSPIRRTRQISVAPLDCSSSTGDQVPDSYSTLNSNSTRGTSTETAIQVSGSYCRTISAPSAHLIDRLNATLSDSDGSNTESVKQTTKFAPICVRRSSESVRFSPVRKDPNHSPNLVGDFPDQQAPVKPNSLQPMSTTRLNAKIVRYSPIRHISCKIPKIVQPESLNPPVASRRLPCKSVDLLNIYHEQSYTPYENTHTHDDGHPQTSESEMPSIPELIEEPNEGSDYESSDFIDTITPNLEVSGYPSLSITCPTQALISSPPVSKAFNIRDQLLTPFIQPPSGTSENLMSTPNTTGKNKATESNCDSRVERGKDLNNSSMMLSSATGPLQGKIVGARIRNGEVEYKFKFRSVWKPADAVENEGSLVQNFMDTLVSKSSFISLLSADSNSTMHE</sequence>
<evidence type="ECO:0000256" key="1">
    <source>
        <dbReference type="ARBA" id="ARBA00023242"/>
    </source>
</evidence>
<dbReference type="InterPro" id="IPR001005">
    <property type="entry name" value="SANT/Myb"/>
</dbReference>
<feature type="domain" description="HTH myb-type" evidence="4">
    <location>
        <begin position="59"/>
        <end position="113"/>
    </location>
</feature>
<feature type="compositionally biased region" description="Basic and acidic residues" evidence="2">
    <location>
        <begin position="440"/>
        <end position="451"/>
    </location>
</feature>
<dbReference type="InterPro" id="IPR017930">
    <property type="entry name" value="Myb_dom"/>
</dbReference>
<evidence type="ECO:0000259" key="4">
    <source>
        <dbReference type="PROSITE" id="PS51294"/>
    </source>
</evidence>
<feature type="region of interest" description="Disordered" evidence="2">
    <location>
        <begin position="236"/>
        <end position="278"/>
    </location>
</feature>
<feature type="region of interest" description="Disordered" evidence="2">
    <location>
        <begin position="748"/>
        <end position="774"/>
    </location>
</feature>
<gene>
    <name evidence="5" type="ORF">K7432_007413</name>
</gene>
<organism evidence="5 6">
    <name type="scientific">Basidiobolus ranarum</name>
    <dbReference type="NCBI Taxonomy" id="34480"/>
    <lineage>
        <taxon>Eukaryota</taxon>
        <taxon>Fungi</taxon>
        <taxon>Fungi incertae sedis</taxon>
        <taxon>Zoopagomycota</taxon>
        <taxon>Entomophthoromycotina</taxon>
        <taxon>Basidiobolomycetes</taxon>
        <taxon>Basidiobolales</taxon>
        <taxon>Basidiobolaceae</taxon>
        <taxon>Basidiobolus</taxon>
    </lineage>
</organism>
<feature type="compositionally biased region" description="Polar residues" evidence="2">
    <location>
        <begin position="488"/>
        <end position="510"/>
    </location>
</feature>
<dbReference type="InterPro" id="IPR009057">
    <property type="entry name" value="Homeodomain-like_sf"/>
</dbReference>
<reference evidence="5 6" key="1">
    <citation type="submission" date="2023-04" db="EMBL/GenBank/DDBJ databases">
        <title>Genome of Basidiobolus ranarum AG-B5.</title>
        <authorList>
            <person name="Stajich J.E."/>
            <person name="Carter-House D."/>
            <person name="Gryganskyi A."/>
        </authorList>
    </citation>
    <scope>NUCLEOTIDE SEQUENCE [LARGE SCALE GENOMIC DNA]</scope>
    <source>
        <strain evidence="5 6">AG-B5</strain>
    </source>
</reference>
<keyword evidence="1" id="KW-0539">Nucleus</keyword>
<dbReference type="SUPFAM" id="SSF46689">
    <property type="entry name" value="Homeodomain-like"/>
    <property type="match status" value="2"/>
</dbReference>
<dbReference type="InterPro" id="IPR052450">
    <property type="entry name" value="TRBD-Containing_Protein"/>
</dbReference>
<feature type="region of interest" description="Disordered" evidence="2">
    <location>
        <begin position="427"/>
        <end position="510"/>
    </location>
</feature>
<dbReference type="Pfam" id="PF00249">
    <property type="entry name" value="Myb_DNA-binding"/>
    <property type="match status" value="1"/>
</dbReference>
<dbReference type="Gene3D" id="1.10.246.220">
    <property type="match status" value="1"/>
</dbReference>
<evidence type="ECO:0000313" key="5">
    <source>
        <dbReference type="EMBL" id="KAK9764796.1"/>
    </source>
</evidence>
<protein>
    <submittedName>
        <fullName evidence="5">Uncharacterized protein</fullName>
    </submittedName>
</protein>
<comment type="caution">
    <text evidence="5">The sequence shown here is derived from an EMBL/GenBank/DDBJ whole genome shotgun (WGS) entry which is preliminary data.</text>
</comment>
<dbReference type="EMBL" id="JASJQH010000365">
    <property type="protein sequence ID" value="KAK9764796.1"/>
    <property type="molecule type" value="Genomic_DNA"/>
</dbReference>
<accession>A0ABR2WTD8</accession>
<feature type="region of interest" description="Disordered" evidence="2">
    <location>
        <begin position="663"/>
        <end position="682"/>
    </location>
</feature>
<proteinExistence type="predicted"/>
<feature type="compositionally biased region" description="Polar residues" evidence="2">
    <location>
        <begin position="461"/>
        <end position="471"/>
    </location>
</feature>
<keyword evidence="6" id="KW-1185">Reference proteome</keyword>